<feature type="compositionally biased region" description="Basic residues" evidence="1">
    <location>
        <begin position="55"/>
        <end position="67"/>
    </location>
</feature>
<evidence type="ECO:0000313" key="2">
    <source>
        <dbReference type="EMBL" id="GAA4333258.1"/>
    </source>
</evidence>
<sequence length="67" mass="7843">MTMKGSRGQNNMQSKQFAGHRPRPDIRDDIDSRSKEEQDMKGDDETHNAKDVRNNRPKNHHRNGSRK</sequence>
<feature type="region of interest" description="Disordered" evidence="1">
    <location>
        <begin position="1"/>
        <end position="67"/>
    </location>
</feature>
<name>A0ABP8H1X4_9BACT</name>
<keyword evidence="3" id="KW-1185">Reference proteome</keyword>
<proteinExistence type="predicted"/>
<reference evidence="3" key="1">
    <citation type="journal article" date="2019" name="Int. J. Syst. Evol. Microbiol.">
        <title>The Global Catalogue of Microorganisms (GCM) 10K type strain sequencing project: providing services to taxonomists for standard genome sequencing and annotation.</title>
        <authorList>
            <consortium name="The Broad Institute Genomics Platform"/>
            <consortium name="The Broad Institute Genome Sequencing Center for Infectious Disease"/>
            <person name="Wu L."/>
            <person name="Ma J."/>
        </authorList>
    </citation>
    <scope>NUCLEOTIDE SEQUENCE [LARGE SCALE GENOMIC DNA]</scope>
    <source>
        <strain evidence="3">JCM 17919</strain>
    </source>
</reference>
<comment type="caution">
    <text evidence="2">The sequence shown here is derived from an EMBL/GenBank/DDBJ whole genome shotgun (WGS) entry which is preliminary data.</text>
</comment>
<gene>
    <name evidence="2" type="ORF">GCM10023184_26320</name>
</gene>
<organism evidence="2 3">
    <name type="scientific">Flaviaesturariibacter amylovorans</name>
    <dbReference type="NCBI Taxonomy" id="1084520"/>
    <lineage>
        <taxon>Bacteria</taxon>
        <taxon>Pseudomonadati</taxon>
        <taxon>Bacteroidota</taxon>
        <taxon>Chitinophagia</taxon>
        <taxon>Chitinophagales</taxon>
        <taxon>Chitinophagaceae</taxon>
        <taxon>Flaviaestuariibacter</taxon>
    </lineage>
</organism>
<feature type="compositionally biased region" description="Basic and acidic residues" evidence="1">
    <location>
        <begin position="22"/>
        <end position="54"/>
    </location>
</feature>
<dbReference type="EMBL" id="BAABGY010000007">
    <property type="protein sequence ID" value="GAA4333258.1"/>
    <property type="molecule type" value="Genomic_DNA"/>
</dbReference>
<feature type="compositionally biased region" description="Polar residues" evidence="1">
    <location>
        <begin position="7"/>
        <end position="16"/>
    </location>
</feature>
<evidence type="ECO:0000256" key="1">
    <source>
        <dbReference type="SAM" id="MobiDB-lite"/>
    </source>
</evidence>
<evidence type="ECO:0000313" key="3">
    <source>
        <dbReference type="Proteomes" id="UP001501725"/>
    </source>
</evidence>
<accession>A0ABP8H1X4</accession>
<dbReference type="Proteomes" id="UP001501725">
    <property type="component" value="Unassembled WGS sequence"/>
</dbReference>
<protein>
    <submittedName>
        <fullName evidence="2">Uncharacterized protein</fullName>
    </submittedName>
</protein>
<dbReference type="RefSeq" id="WP_345256215.1">
    <property type="nucleotide sequence ID" value="NZ_BAABGY010000007.1"/>
</dbReference>